<feature type="region of interest" description="Disordered" evidence="1">
    <location>
        <begin position="78"/>
        <end position="131"/>
    </location>
</feature>
<sequence length="131" mass="14369">MVRSFVELKAGEWRVKGMLRRNGAHAGAIEFRFQETQDGKWLGGGHTIPESVEKEVSAAKDKIRNTLKTRYRAFQLFGNSASQEPNTSSASWPLRCRQSSKAAPAASTAAKQRAKAAPKKATAVIKKPSKK</sequence>
<evidence type="ECO:0000313" key="2">
    <source>
        <dbReference type="EMBL" id="CAD8852035.1"/>
    </source>
</evidence>
<organism evidence="2">
    <name type="scientific">Noctiluca scintillans</name>
    <name type="common">Sea sparkle</name>
    <name type="synonym">Red tide dinoflagellate</name>
    <dbReference type="NCBI Taxonomy" id="2966"/>
    <lineage>
        <taxon>Eukaryota</taxon>
        <taxon>Sar</taxon>
        <taxon>Alveolata</taxon>
        <taxon>Dinophyceae</taxon>
        <taxon>Noctilucales</taxon>
        <taxon>Noctilucaceae</taxon>
        <taxon>Noctiluca</taxon>
    </lineage>
</organism>
<proteinExistence type="predicted"/>
<dbReference type="EMBL" id="HBFQ01037350">
    <property type="protein sequence ID" value="CAD8852035.1"/>
    <property type="molecule type" value="Transcribed_RNA"/>
</dbReference>
<dbReference type="AlphaFoldDB" id="A0A7S1F8Q4"/>
<feature type="compositionally biased region" description="Low complexity" evidence="1">
    <location>
        <begin position="99"/>
        <end position="111"/>
    </location>
</feature>
<gene>
    <name evidence="2" type="ORF">NSCI0253_LOCUS26385</name>
</gene>
<feature type="compositionally biased region" description="Polar residues" evidence="1">
    <location>
        <begin position="78"/>
        <end position="91"/>
    </location>
</feature>
<name>A0A7S1F8Q4_NOCSC</name>
<accession>A0A7S1F8Q4</accession>
<reference evidence="2" key="1">
    <citation type="submission" date="2021-01" db="EMBL/GenBank/DDBJ databases">
        <authorList>
            <person name="Corre E."/>
            <person name="Pelletier E."/>
            <person name="Niang G."/>
            <person name="Scheremetjew M."/>
            <person name="Finn R."/>
            <person name="Kale V."/>
            <person name="Holt S."/>
            <person name="Cochrane G."/>
            <person name="Meng A."/>
            <person name="Brown T."/>
            <person name="Cohen L."/>
        </authorList>
    </citation>
    <scope>NUCLEOTIDE SEQUENCE</scope>
</reference>
<evidence type="ECO:0000256" key="1">
    <source>
        <dbReference type="SAM" id="MobiDB-lite"/>
    </source>
</evidence>
<protein>
    <submittedName>
        <fullName evidence="2">Uncharacterized protein</fullName>
    </submittedName>
</protein>